<dbReference type="Gene3D" id="1.10.287.950">
    <property type="entry name" value="Methyl-accepting chemotaxis protein"/>
    <property type="match status" value="1"/>
</dbReference>
<keyword evidence="7" id="KW-0812">Transmembrane</keyword>
<feature type="domain" description="HAMP" evidence="9">
    <location>
        <begin position="211"/>
        <end position="264"/>
    </location>
</feature>
<dbReference type="CDD" id="cd06225">
    <property type="entry name" value="HAMP"/>
    <property type="match status" value="1"/>
</dbReference>
<keyword evidence="2" id="KW-1003">Cell membrane</keyword>
<keyword evidence="7" id="KW-1133">Transmembrane helix</keyword>
<evidence type="ECO:0000256" key="4">
    <source>
        <dbReference type="ARBA" id="ARBA00023224"/>
    </source>
</evidence>
<organism evidence="10 11">
    <name type="scientific">Paraliobacillus ryukyuensis</name>
    <dbReference type="NCBI Taxonomy" id="200904"/>
    <lineage>
        <taxon>Bacteria</taxon>
        <taxon>Bacillati</taxon>
        <taxon>Bacillota</taxon>
        <taxon>Bacilli</taxon>
        <taxon>Bacillales</taxon>
        <taxon>Bacillaceae</taxon>
        <taxon>Paraliobacillus</taxon>
    </lineage>
</organism>
<evidence type="ECO:0000259" key="9">
    <source>
        <dbReference type="PROSITE" id="PS50885"/>
    </source>
</evidence>
<dbReference type="EMBL" id="QNRI01000012">
    <property type="protein sequence ID" value="RBO93259.1"/>
    <property type="molecule type" value="Genomic_DNA"/>
</dbReference>
<dbReference type="SUPFAM" id="SSF58104">
    <property type="entry name" value="Methyl-accepting chemotaxis protein (MCP) signaling domain"/>
    <property type="match status" value="1"/>
</dbReference>
<name>A0A366DUU5_9BACI</name>
<dbReference type="STRING" id="200904.GCA_900168775_03211"/>
<dbReference type="PROSITE" id="PS50885">
    <property type="entry name" value="HAMP"/>
    <property type="match status" value="1"/>
</dbReference>
<gene>
    <name evidence="10" type="ORF">DES48_11260</name>
</gene>
<dbReference type="InterPro" id="IPR004089">
    <property type="entry name" value="MCPsignal_dom"/>
</dbReference>
<accession>A0A366DUU5</accession>
<evidence type="ECO:0000256" key="6">
    <source>
        <dbReference type="PROSITE-ProRule" id="PRU00284"/>
    </source>
</evidence>
<proteinExistence type="inferred from homology"/>
<dbReference type="PANTHER" id="PTHR32089">
    <property type="entry name" value="METHYL-ACCEPTING CHEMOTAXIS PROTEIN MCPB"/>
    <property type="match status" value="1"/>
</dbReference>
<feature type="domain" description="Methyl-accepting transducer" evidence="8">
    <location>
        <begin position="283"/>
        <end position="533"/>
    </location>
</feature>
<keyword evidence="11" id="KW-1185">Reference proteome</keyword>
<dbReference type="OrthoDB" id="9804712at2"/>
<reference evidence="10 11" key="1">
    <citation type="submission" date="2018-06" db="EMBL/GenBank/DDBJ databases">
        <title>Genomic Encyclopedia of Type Strains, Phase IV (KMG-IV): sequencing the most valuable type-strain genomes for metagenomic binning, comparative biology and taxonomic classification.</title>
        <authorList>
            <person name="Goeker M."/>
        </authorList>
    </citation>
    <scope>NUCLEOTIDE SEQUENCE [LARGE SCALE GENOMIC DNA]</scope>
    <source>
        <strain evidence="10 11">DSM 15140</strain>
    </source>
</reference>
<dbReference type="Proteomes" id="UP000252254">
    <property type="component" value="Unassembled WGS sequence"/>
</dbReference>
<dbReference type="GO" id="GO:0007165">
    <property type="term" value="P:signal transduction"/>
    <property type="evidence" value="ECO:0007669"/>
    <property type="project" value="UniProtKB-KW"/>
</dbReference>
<keyword evidence="4 6" id="KW-0807">Transducer</keyword>
<dbReference type="AlphaFoldDB" id="A0A366DUU5"/>
<dbReference type="Pfam" id="PF00015">
    <property type="entry name" value="MCPsignal"/>
    <property type="match status" value="1"/>
</dbReference>
<feature type="transmembrane region" description="Helical" evidence="7">
    <location>
        <begin position="188"/>
        <end position="209"/>
    </location>
</feature>
<comment type="subcellular location">
    <subcellularLocation>
        <location evidence="1">Cell membrane</location>
    </subcellularLocation>
</comment>
<evidence type="ECO:0000256" key="5">
    <source>
        <dbReference type="ARBA" id="ARBA00029447"/>
    </source>
</evidence>
<sequence length="569" mass="63010">MKNYGLWKNRSIGWKYGLAFTIVIIAFIISVIFTYFFLNRTTHSIKETKEKNDIVVEVNELISIYQEKFLFIPEYLIDEADERLLDYLSTSETFVEQAKVLSGKLSSKNQREVFDQIIENNHQLDEYYFSEIVPNVQNINTTTFTKLQAEANALKDETLALGETLTEEAVTTNNEAITNAENNTQATILTLIISLTISLFISITLMFFINRSIKNSLNSVVNVSDEIANGNLNVSDLRIDSENELGRLAYSINLMKNNLRQMINEVLSVTETVNMHIDSFNTVASEVKEGSDQVAITIEELATGATSQADEASSISEQMQNFNTRIIGANSNGESLAQFSKEVLQVSIDGDTQMQASLEQITRINQTVQASVSKVNALEKETSSISEFVTVIRSIAEQTNLLALNASIEAARAGESGKGFAVVAAEVRKLAEEVGESSDSITSIVTNIKKEMTTMVEDLNNGYLEATKGKEQIETSSKYFFDIKDKITLISEKVDDISGTLRYFKQAGDEINTSVEHIASISEESAAGSEEISASAIQQKNAIESVSQGANELSTLVARMKEIVQKFKL</sequence>
<evidence type="ECO:0000256" key="7">
    <source>
        <dbReference type="SAM" id="Phobius"/>
    </source>
</evidence>
<dbReference type="Pfam" id="PF00672">
    <property type="entry name" value="HAMP"/>
    <property type="match status" value="1"/>
</dbReference>
<feature type="transmembrane region" description="Helical" evidence="7">
    <location>
        <begin position="16"/>
        <end position="38"/>
    </location>
</feature>
<dbReference type="PANTHER" id="PTHR32089:SF112">
    <property type="entry name" value="LYSOZYME-LIKE PROTEIN-RELATED"/>
    <property type="match status" value="1"/>
</dbReference>
<dbReference type="InterPro" id="IPR003660">
    <property type="entry name" value="HAMP_dom"/>
</dbReference>
<comment type="caution">
    <text evidence="10">The sequence shown here is derived from an EMBL/GenBank/DDBJ whole genome shotgun (WGS) entry which is preliminary data.</text>
</comment>
<dbReference type="SMART" id="SM00283">
    <property type="entry name" value="MA"/>
    <property type="match status" value="1"/>
</dbReference>
<dbReference type="RefSeq" id="WP_113869963.1">
    <property type="nucleotide sequence ID" value="NZ_BAABQN010000013.1"/>
</dbReference>
<dbReference type="GO" id="GO:0005886">
    <property type="term" value="C:plasma membrane"/>
    <property type="evidence" value="ECO:0007669"/>
    <property type="project" value="UniProtKB-SubCell"/>
</dbReference>
<protein>
    <submittedName>
        <fullName evidence="10">Methyl-accepting chemotaxis protein</fullName>
    </submittedName>
</protein>
<dbReference type="PROSITE" id="PS50111">
    <property type="entry name" value="CHEMOTAXIS_TRANSDUC_2"/>
    <property type="match status" value="1"/>
</dbReference>
<evidence type="ECO:0000256" key="3">
    <source>
        <dbReference type="ARBA" id="ARBA00023136"/>
    </source>
</evidence>
<evidence type="ECO:0000313" key="10">
    <source>
        <dbReference type="EMBL" id="RBO93259.1"/>
    </source>
</evidence>
<keyword evidence="3 7" id="KW-0472">Membrane</keyword>
<evidence type="ECO:0000259" key="8">
    <source>
        <dbReference type="PROSITE" id="PS50111"/>
    </source>
</evidence>
<evidence type="ECO:0000256" key="2">
    <source>
        <dbReference type="ARBA" id="ARBA00022475"/>
    </source>
</evidence>
<evidence type="ECO:0000313" key="11">
    <source>
        <dbReference type="Proteomes" id="UP000252254"/>
    </source>
</evidence>
<evidence type="ECO:0000256" key="1">
    <source>
        <dbReference type="ARBA" id="ARBA00004236"/>
    </source>
</evidence>
<dbReference type="SMART" id="SM00304">
    <property type="entry name" value="HAMP"/>
    <property type="match status" value="1"/>
</dbReference>
<comment type="similarity">
    <text evidence="5">Belongs to the methyl-accepting chemotaxis (MCP) protein family.</text>
</comment>